<feature type="region of interest" description="Disordered" evidence="2">
    <location>
        <begin position="62"/>
        <end position="90"/>
    </location>
</feature>
<evidence type="ECO:0000313" key="5">
    <source>
        <dbReference type="Proteomes" id="UP000265520"/>
    </source>
</evidence>
<feature type="domain" description="Response regulatory" evidence="3">
    <location>
        <begin position="1"/>
        <end position="29"/>
    </location>
</feature>
<dbReference type="AlphaFoldDB" id="A0A392RX48"/>
<sequence>VFFFKLGAVEFLSKPLSEDKLRNIWQHVVHKAFNAGVSALSESLKPVKESVVSILQLQTDNNQHESRASVELEKVSQFSDNDHEHYPAPS</sequence>
<keyword evidence="5" id="KW-1185">Reference proteome</keyword>
<name>A0A392RX48_9FABA</name>
<proteinExistence type="predicted"/>
<reference evidence="4 5" key="1">
    <citation type="journal article" date="2018" name="Front. Plant Sci.">
        <title>Red Clover (Trifolium pratense) and Zigzag Clover (T. medium) - A Picture of Genomic Similarities and Differences.</title>
        <authorList>
            <person name="Dluhosova J."/>
            <person name="Istvanek J."/>
            <person name="Nedelnik J."/>
            <person name="Repkova J."/>
        </authorList>
    </citation>
    <scope>NUCLEOTIDE SEQUENCE [LARGE SCALE GENOMIC DNA]</scope>
    <source>
        <strain evidence="5">cv. 10/8</strain>
        <tissue evidence="4">Leaf</tissue>
    </source>
</reference>
<dbReference type="InterPro" id="IPR001789">
    <property type="entry name" value="Sig_transdc_resp-reg_receiver"/>
</dbReference>
<evidence type="ECO:0000313" key="4">
    <source>
        <dbReference type="EMBL" id="MCI40360.1"/>
    </source>
</evidence>
<accession>A0A392RX48</accession>
<feature type="non-terminal residue" evidence="4">
    <location>
        <position position="90"/>
    </location>
</feature>
<comment type="caution">
    <text evidence="1">Lacks conserved residue(s) required for the propagation of feature annotation.</text>
</comment>
<evidence type="ECO:0000256" key="1">
    <source>
        <dbReference type="PROSITE-ProRule" id="PRU00169"/>
    </source>
</evidence>
<evidence type="ECO:0000256" key="2">
    <source>
        <dbReference type="SAM" id="MobiDB-lite"/>
    </source>
</evidence>
<protein>
    <submittedName>
        <fullName evidence="4">Two-component response regulator-like APRR2-like</fullName>
    </submittedName>
</protein>
<feature type="non-terminal residue" evidence="4">
    <location>
        <position position="1"/>
    </location>
</feature>
<evidence type="ECO:0000259" key="3">
    <source>
        <dbReference type="PROSITE" id="PS50110"/>
    </source>
</evidence>
<dbReference type="PROSITE" id="PS50110">
    <property type="entry name" value="RESPONSE_REGULATORY"/>
    <property type="match status" value="1"/>
</dbReference>
<comment type="caution">
    <text evidence="4">The sequence shown here is derived from an EMBL/GenBank/DDBJ whole genome shotgun (WGS) entry which is preliminary data.</text>
</comment>
<organism evidence="4 5">
    <name type="scientific">Trifolium medium</name>
    <dbReference type="NCBI Taxonomy" id="97028"/>
    <lineage>
        <taxon>Eukaryota</taxon>
        <taxon>Viridiplantae</taxon>
        <taxon>Streptophyta</taxon>
        <taxon>Embryophyta</taxon>
        <taxon>Tracheophyta</taxon>
        <taxon>Spermatophyta</taxon>
        <taxon>Magnoliopsida</taxon>
        <taxon>eudicotyledons</taxon>
        <taxon>Gunneridae</taxon>
        <taxon>Pentapetalae</taxon>
        <taxon>rosids</taxon>
        <taxon>fabids</taxon>
        <taxon>Fabales</taxon>
        <taxon>Fabaceae</taxon>
        <taxon>Papilionoideae</taxon>
        <taxon>50 kb inversion clade</taxon>
        <taxon>NPAAA clade</taxon>
        <taxon>Hologalegina</taxon>
        <taxon>IRL clade</taxon>
        <taxon>Trifolieae</taxon>
        <taxon>Trifolium</taxon>
    </lineage>
</organism>
<dbReference type="Proteomes" id="UP000265520">
    <property type="component" value="Unassembled WGS sequence"/>
</dbReference>
<dbReference type="EMBL" id="LXQA010278842">
    <property type="protein sequence ID" value="MCI40360.1"/>
    <property type="molecule type" value="Genomic_DNA"/>
</dbReference>
<dbReference type="GO" id="GO:0000160">
    <property type="term" value="P:phosphorelay signal transduction system"/>
    <property type="evidence" value="ECO:0007669"/>
    <property type="project" value="InterPro"/>
</dbReference>